<dbReference type="GO" id="GO:0008233">
    <property type="term" value="F:peptidase activity"/>
    <property type="evidence" value="ECO:0007669"/>
    <property type="project" value="UniProtKB-KW"/>
</dbReference>
<proteinExistence type="inferred from homology"/>
<evidence type="ECO:0000256" key="3">
    <source>
        <dbReference type="ARBA" id="ARBA00022670"/>
    </source>
</evidence>
<name>A0AAN9VW21_9ORTH</name>
<evidence type="ECO:0000256" key="9">
    <source>
        <dbReference type="ARBA" id="ARBA00030390"/>
    </source>
</evidence>
<dbReference type="InterPro" id="IPR036590">
    <property type="entry name" value="SRAP-like"/>
</dbReference>
<dbReference type="Proteomes" id="UP001378592">
    <property type="component" value="Unassembled WGS sequence"/>
</dbReference>
<dbReference type="GO" id="GO:0016829">
    <property type="term" value="F:lyase activity"/>
    <property type="evidence" value="ECO:0007669"/>
    <property type="project" value="UniProtKB-KW"/>
</dbReference>
<keyword evidence="6" id="KW-0190">Covalent protein-DNA linkage</keyword>
<reference evidence="13 14" key="1">
    <citation type="submission" date="2024-03" db="EMBL/GenBank/DDBJ databases">
        <title>The genome assembly and annotation of the cricket Gryllus longicercus Weissman &amp; Gray.</title>
        <authorList>
            <person name="Szrajer S."/>
            <person name="Gray D."/>
            <person name="Ylla G."/>
        </authorList>
    </citation>
    <scope>NUCLEOTIDE SEQUENCE [LARGE SCALE GENOMIC DNA]</scope>
    <source>
        <strain evidence="13">DAG 2021-001</strain>
        <tissue evidence="13">Whole body minus gut</tissue>
    </source>
</reference>
<feature type="region of interest" description="Disordered" evidence="12">
    <location>
        <begin position="273"/>
        <end position="312"/>
    </location>
</feature>
<dbReference type="Pfam" id="PF02586">
    <property type="entry name" value="SRAP"/>
    <property type="match status" value="1"/>
</dbReference>
<comment type="caution">
    <text evidence="13">The sequence shown here is derived from an EMBL/GenBank/DDBJ whole genome shotgun (WGS) entry which is preliminary data.</text>
</comment>
<keyword evidence="3" id="KW-0645">Protease</keyword>
<evidence type="ECO:0000256" key="6">
    <source>
        <dbReference type="ARBA" id="ARBA00023124"/>
    </source>
</evidence>
<evidence type="ECO:0000256" key="2">
    <source>
        <dbReference type="ARBA" id="ARBA00015888"/>
    </source>
</evidence>
<evidence type="ECO:0000256" key="5">
    <source>
        <dbReference type="ARBA" id="ARBA00022801"/>
    </source>
</evidence>
<dbReference type="GO" id="GO:0003697">
    <property type="term" value="F:single-stranded DNA binding"/>
    <property type="evidence" value="ECO:0007669"/>
    <property type="project" value="InterPro"/>
</dbReference>
<dbReference type="PANTHER" id="PTHR13604">
    <property type="entry name" value="DC12-RELATED"/>
    <property type="match status" value="1"/>
</dbReference>
<comment type="similarity">
    <text evidence="1">Belongs to the SOS response-associated peptidase family.</text>
</comment>
<keyword evidence="4" id="KW-0227">DNA damage</keyword>
<evidence type="ECO:0000256" key="4">
    <source>
        <dbReference type="ARBA" id="ARBA00022763"/>
    </source>
</evidence>
<evidence type="ECO:0000256" key="10">
    <source>
        <dbReference type="ARBA" id="ARBA00030898"/>
    </source>
</evidence>
<evidence type="ECO:0000256" key="8">
    <source>
        <dbReference type="ARBA" id="ARBA00023239"/>
    </source>
</evidence>
<dbReference type="GO" id="GO:0006508">
    <property type="term" value="P:proteolysis"/>
    <property type="evidence" value="ECO:0007669"/>
    <property type="project" value="UniProtKB-KW"/>
</dbReference>
<keyword evidence="7" id="KW-0238">DNA-binding</keyword>
<keyword evidence="5" id="KW-0378">Hydrolase</keyword>
<gene>
    <name evidence="13" type="ORF">R5R35_012147</name>
</gene>
<sequence>MCGRAACTLCPDDIQKACGYKAPNSGKKFQKPKWNEGNGYNQYKPSHNIAPTEVLPVLVSGSQVNDESERVIQPMIWGMIPPWHKGDPKTHGLTTHNCRLEHMLSSKLYSPPFSKGLRCVVVCDGFYEWQTTKGSKNKQPYFIYRPQPEGVEIESATTWTTDWSDSEGWKGPQLLKMAGLFQIFKTTDGEEIYSCTVITMESNETLSWLHHRTPAVLESDEQVSDWLDAGNVPSKKALHLITPPKTLSWHPVSTLVNNSRNKDEECNKRISLSTPPVKRSASGCFMDSWLKKGSPTKKSTDDTSQDEKRAKH</sequence>
<dbReference type="EMBL" id="JAZDUA010000048">
    <property type="protein sequence ID" value="KAK7870921.1"/>
    <property type="molecule type" value="Genomic_DNA"/>
</dbReference>
<dbReference type="PANTHER" id="PTHR13604:SF0">
    <property type="entry name" value="ABASIC SITE PROCESSING PROTEIN HMCES"/>
    <property type="match status" value="1"/>
</dbReference>
<dbReference type="InterPro" id="IPR003738">
    <property type="entry name" value="SRAP"/>
</dbReference>
<dbReference type="GO" id="GO:0106300">
    <property type="term" value="P:protein-DNA covalent cross-linking repair"/>
    <property type="evidence" value="ECO:0007669"/>
    <property type="project" value="InterPro"/>
</dbReference>
<protein>
    <recommendedName>
        <fullName evidence="2">Abasic site processing protein HMCES</fullName>
    </recommendedName>
    <alternativeName>
        <fullName evidence="9">Embryonic stem cell-specific 5-hydroxymethylcytosine-binding protein</fullName>
    </alternativeName>
    <alternativeName>
        <fullName evidence="10">Peptidase HMCES</fullName>
    </alternativeName>
    <alternativeName>
        <fullName evidence="11">SRAP domain-containing protein 1</fullName>
    </alternativeName>
</protein>
<feature type="compositionally biased region" description="Basic and acidic residues" evidence="12">
    <location>
        <begin position="298"/>
        <end position="312"/>
    </location>
</feature>
<evidence type="ECO:0000313" key="14">
    <source>
        <dbReference type="Proteomes" id="UP001378592"/>
    </source>
</evidence>
<accession>A0AAN9VW21</accession>
<evidence type="ECO:0000313" key="13">
    <source>
        <dbReference type="EMBL" id="KAK7870921.1"/>
    </source>
</evidence>
<keyword evidence="14" id="KW-1185">Reference proteome</keyword>
<keyword evidence="8" id="KW-0456">Lyase</keyword>
<evidence type="ECO:0000256" key="1">
    <source>
        <dbReference type="ARBA" id="ARBA00008136"/>
    </source>
</evidence>
<evidence type="ECO:0000256" key="11">
    <source>
        <dbReference type="ARBA" id="ARBA00031130"/>
    </source>
</evidence>
<dbReference type="SUPFAM" id="SSF143081">
    <property type="entry name" value="BB1717-like"/>
    <property type="match status" value="1"/>
</dbReference>
<dbReference type="AlphaFoldDB" id="A0AAN9VW21"/>
<organism evidence="13 14">
    <name type="scientific">Gryllus longicercus</name>
    <dbReference type="NCBI Taxonomy" id="2509291"/>
    <lineage>
        <taxon>Eukaryota</taxon>
        <taxon>Metazoa</taxon>
        <taxon>Ecdysozoa</taxon>
        <taxon>Arthropoda</taxon>
        <taxon>Hexapoda</taxon>
        <taxon>Insecta</taxon>
        <taxon>Pterygota</taxon>
        <taxon>Neoptera</taxon>
        <taxon>Polyneoptera</taxon>
        <taxon>Orthoptera</taxon>
        <taxon>Ensifera</taxon>
        <taxon>Gryllidea</taxon>
        <taxon>Grylloidea</taxon>
        <taxon>Gryllidae</taxon>
        <taxon>Gryllinae</taxon>
        <taxon>Gryllus</taxon>
    </lineage>
</organism>
<evidence type="ECO:0000256" key="7">
    <source>
        <dbReference type="ARBA" id="ARBA00023125"/>
    </source>
</evidence>
<evidence type="ECO:0000256" key="12">
    <source>
        <dbReference type="SAM" id="MobiDB-lite"/>
    </source>
</evidence>
<dbReference type="Gene3D" id="3.90.1680.10">
    <property type="entry name" value="SOS response associated peptidase-like"/>
    <property type="match status" value="1"/>
</dbReference>